<sequence length="323" mass="35647">MATRPAKKAGLWYNGDPKVLKQELQEYLAAVPESVDEVPVPIPGARVVIAPHAGYDYSGPCAAWAYKSLDLSQAKRVFVLGPSHTYYLEGCAVSVFGEYETPFGNLVVDQEMVQEVKEAGAMDDIFRLKEVQEHSLEMHMPYLYLRCEETFGSPDKFPKIVPLLIGDNKGPEEKAVGEVLLPYLKDTENAFIISSDFCHWGPDFGYTVYSKSNSPGDLVPLGETDPVPSGPPIHETIRVIDEAAMDAIKSGSHDAFRASLEETGNSVCGRHPIGVVMAALELLVKEPEYKDKGRLSIIQYNRSNLVRRPNEFSVSYVSAYAVV</sequence>
<reference evidence="2 3" key="1">
    <citation type="submission" date="2020-01" db="EMBL/GenBank/DDBJ databases">
        <title>Identification and distribution of gene clusters putatively required for synthesis of sphingolipid metabolism inhibitors in phylogenetically diverse species of the filamentous fungus Fusarium.</title>
        <authorList>
            <person name="Kim H.-S."/>
            <person name="Busman M."/>
            <person name="Brown D.W."/>
            <person name="Divon H."/>
            <person name="Uhlig S."/>
            <person name="Proctor R.H."/>
        </authorList>
    </citation>
    <scope>NUCLEOTIDE SEQUENCE [LARGE SCALE GENOMIC DNA]</scope>
    <source>
        <strain evidence="2 3">NRRL 20459</strain>
    </source>
</reference>
<dbReference type="Pfam" id="PF01875">
    <property type="entry name" value="Memo"/>
    <property type="match status" value="1"/>
</dbReference>
<accession>A0A8H4PHX4</accession>
<dbReference type="NCBIfam" id="TIGR04336">
    <property type="entry name" value="AmmeMemoSam_B"/>
    <property type="match status" value="1"/>
</dbReference>
<dbReference type="InterPro" id="IPR002737">
    <property type="entry name" value="MEMO1_fam"/>
</dbReference>
<organism evidence="2 3">
    <name type="scientific">Fusarium albosuccineum</name>
    <dbReference type="NCBI Taxonomy" id="1237068"/>
    <lineage>
        <taxon>Eukaryota</taxon>
        <taxon>Fungi</taxon>
        <taxon>Dikarya</taxon>
        <taxon>Ascomycota</taxon>
        <taxon>Pezizomycotina</taxon>
        <taxon>Sordariomycetes</taxon>
        <taxon>Hypocreomycetidae</taxon>
        <taxon>Hypocreales</taxon>
        <taxon>Nectriaceae</taxon>
        <taxon>Fusarium</taxon>
        <taxon>Fusarium decemcellulare species complex</taxon>
    </lineage>
</organism>
<dbReference type="AlphaFoldDB" id="A0A8H4PHX4"/>
<evidence type="ECO:0000313" key="3">
    <source>
        <dbReference type="Proteomes" id="UP000554235"/>
    </source>
</evidence>
<dbReference type="Proteomes" id="UP000554235">
    <property type="component" value="Unassembled WGS sequence"/>
</dbReference>
<protein>
    <recommendedName>
        <fullName evidence="4">Protein MEMO1</fullName>
    </recommendedName>
</protein>
<evidence type="ECO:0000313" key="2">
    <source>
        <dbReference type="EMBL" id="KAF4470776.1"/>
    </source>
</evidence>
<comment type="similarity">
    <text evidence="1">Belongs to the MEMO1 family.</text>
</comment>
<evidence type="ECO:0000256" key="1">
    <source>
        <dbReference type="ARBA" id="ARBA00006315"/>
    </source>
</evidence>
<comment type="caution">
    <text evidence="2">The sequence shown here is derived from an EMBL/GenBank/DDBJ whole genome shotgun (WGS) entry which is preliminary data.</text>
</comment>
<gene>
    <name evidence="2" type="ORF">FALBO_2328</name>
</gene>
<keyword evidence="3" id="KW-1185">Reference proteome</keyword>
<dbReference type="EMBL" id="JAADYS010000297">
    <property type="protein sequence ID" value="KAF4470776.1"/>
    <property type="molecule type" value="Genomic_DNA"/>
</dbReference>
<dbReference type="PANTHER" id="PTHR11060">
    <property type="entry name" value="PROTEIN MEMO1"/>
    <property type="match status" value="1"/>
</dbReference>
<dbReference type="PANTHER" id="PTHR11060:SF0">
    <property type="entry name" value="PROTEIN MEMO1"/>
    <property type="match status" value="1"/>
</dbReference>
<dbReference type="Gene3D" id="3.40.830.10">
    <property type="entry name" value="LigB-like"/>
    <property type="match status" value="1"/>
</dbReference>
<evidence type="ECO:0008006" key="4">
    <source>
        <dbReference type="Google" id="ProtNLM"/>
    </source>
</evidence>
<name>A0A8H4PHX4_9HYPO</name>
<dbReference type="CDD" id="cd07361">
    <property type="entry name" value="MEMO_like"/>
    <property type="match status" value="1"/>
</dbReference>
<proteinExistence type="inferred from homology"/>
<dbReference type="HAMAP" id="MF_00055">
    <property type="entry name" value="MEMO1"/>
    <property type="match status" value="1"/>
</dbReference>
<dbReference type="OrthoDB" id="417112at2759"/>